<sequence length="68" mass="7913">MAYFGHELALVQRTRSFFFALVLFRSYLFRIWLIISVTPRLVPRIARPKREDKTKQTLGASNNASGKQ</sequence>
<evidence type="ECO:0000313" key="3">
    <source>
        <dbReference type="EMBL" id="EEC09262.1"/>
    </source>
</evidence>
<protein>
    <submittedName>
        <fullName evidence="3 4">Uncharacterized protein</fullName>
    </submittedName>
</protein>
<dbReference type="Proteomes" id="UP000001555">
    <property type="component" value="Unassembled WGS sequence"/>
</dbReference>
<reference evidence="3 5" key="1">
    <citation type="submission" date="2008-03" db="EMBL/GenBank/DDBJ databases">
        <title>Annotation of Ixodes scapularis.</title>
        <authorList>
            <consortium name="Ixodes scapularis Genome Project Consortium"/>
            <person name="Caler E."/>
            <person name="Hannick L.I."/>
            <person name="Bidwell S."/>
            <person name="Joardar V."/>
            <person name="Thiagarajan M."/>
            <person name="Amedeo P."/>
            <person name="Galinsky K.J."/>
            <person name="Schobel S."/>
            <person name="Inman J."/>
            <person name="Hostetler J."/>
            <person name="Miller J."/>
            <person name="Hammond M."/>
            <person name="Megy K."/>
            <person name="Lawson D."/>
            <person name="Kodira C."/>
            <person name="Sutton G."/>
            <person name="Meyer J."/>
            <person name="Hill C.A."/>
            <person name="Birren B."/>
            <person name="Nene V."/>
            <person name="Collins F."/>
            <person name="Alarcon-Chaidez F."/>
            <person name="Wikel S."/>
            <person name="Strausberg R."/>
        </authorList>
    </citation>
    <scope>NUCLEOTIDE SEQUENCE [LARGE SCALE GENOMIC DNA]</scope>
    <source>
        <strain evidence="5">Wikel</strain>
        <strain evidence="3">Wikel colony</strain>
    </source>
</reference>
<reference evidence="4" key="2">
    <citation type="submission" date="2020-05" db="UniProtKB">
        <authorList>
            <consortium name="EnsemblMetazoa"/>
        </authorList>
    </citation>
    <scope>IDENTIFICATION</scope>
    <source>
        <strain evidence="4">wikel</strain>
    </source>
</reference>
<dbReference type="PaxDb" id="6945-B7PRP0"/>
<dbReference type="VEuPathDB" id="VectorBase:ISCW007071"/>
<dbReference type="EnsemblMetazoa" id="ISCW007071-RA">
    <property type="protein sequence ID" value="ISCW007071-PA"/>
    <property type="gene ID" value="ISCW007071"/>
</dbReference>
<evidence type="ECO:0000313" key="4">
    <source>
        <dbReference type="EnsemblMetazoa" id="ISCW007071-PA"/>
    </source>
</evidence>
<evidence type="ECO:0000256" key="1">
    <source>
        <dbReference type="SAM" id="MobiDB-lite"/>
    </source>
</evidence>
<dbReference type="InParanoid" id="B7PRP0"/>
<keyword evidence="2" id="KW-1133">Transmembrane helix</keyword>
<keyword evidence="2" id="KW-0472">Membrane</keyword>
<dbReference type="EMBL" id="DS774067">
    <property type="protein sequence ID" value="EEC09262.1"/>
    <property type="molecule type" value="Genomic_DNA"/>
</dbReference>
<accession>B7PRP0</accession>
<keyword evidence="2" id="KW-0812">Transmembrane</keyword>
<evidence type="ECO:0000313" key="5">
    <source>
        <dbReference type="Proteomes" id="UP000001555"/>
    </source>
</evidence>
<organism>
    <name type="scientific">Ixodes scapularis</name>
    <name type="common">Black-legged tick</name>
    <name type="synonym">Deer tick</name>
    <dbReference type="NCBI Taxonomy" id="6945"/>
    <lineage>
        <taxon>Eukaryota</taxon>
        <taxon>Metazoa</taxon>
        <taxon>Ecdysozoa</taxon>
        <taxon>Arthropoda</taxon>
        <taxon>Chelicerata</taxon>
        <taxon>Arachnida</taxon>
        <taxon>Acari</taxon>
        <taxon>Parasitiformes</taxon>
        <taxon>Ixodida</taxon>
        <taxon>Ixodoidea</taxon>
        <taxon>Ixodidae</taxon>
        <taxon>Ixodinae</taxon>
        <taxon>Ixodes</taxon>
    </lineage>
</organism>
<name>B7PRP0_IXOSC</name>
<gene>
    <name evidence="3" type="ORF">IscW_ISCW007071</name>
</gene>
<proteinExistence type="predicted"/>
<dbReference type="AlphaFoldDB" id="B7PRP0"/>
<dbReference type="HOGENOM" id="CLU_2796806_0_0_1"/>
<feature type="region of interest" description="Disordered" evidence="1">
    <location>
        <begin position="46"/>
        <end position="68"/>
    </location>
</feature>
<feature type="compositionally biased region" description="Polar residues" evidence="1">
    <location>
        <begin position="56"/>
        <end position="68"/>
    </location>
</feature>
<feature type="transmembrane region" description="Helical" evidence="2">
    <location>
        <begin position="17"/>
        <end position="42"/>
    </location>
</feature>
<dbReference type="VEuPathDB" id="VectorBase:ISCI007071"/>
<keyword evidence="5" id="KW-1185">Reference proteome</keyword>
<dbReference type="EMBL" id="ABJB010999343">
    <property type="status" value="NOT_ANNOTATED_CDS"/>
    <property type="molecule type" value="Genomic_DNA"/>
</dbReference>
<evidence type="ECO:0000256" key="2">
    <source>
        <dbReference type="SAM" id="Phobius"/>
    </source>
</evidence>